<feature type="transmembrane region" description="Helical" evidence="1">
    <location>
        <begin position="34"/>
        <end position="57"/>
    </location>
</feature>
<comment type="caution">
    <text evidence="2">The sequence shown here is derived from an EMBL/GenBank/DDBJ whole genome shotgun (WGS) entry which is preliminary data.</text>
</comment>
<proteinExistence type="predicted"/>
<name>A0A250WV82_9CHLO</name>
<evidence type="ECO:0000313" key="3">
    <source>
        <dbReference type="Proteomes" id="UP000232323"/>
    </source>
</evidence>
<feature type="non-terminal residue" evidence="2">
    <location>
        <position position="1"/>
    </location>
</feature>
<keyword evidence="3" id="KW-1185">Reference proteome</keyword>
<reference evidence="2 3" key="1">
    <citation type="submission" date="2017-08" db="EMBL/GenBank/DDBJ databases">
        <title>Acidophilic green algal genome provides insights into adaptation to an acidic environment.</title>
        <authorList>
            <person name="Hirooka S."/>
            <person name="Hirose Y."/>
            <person name="Kanesaki Y."/>
            <person name="Higuchi S."/>
            <person name="Fujiwara T."/>
            <person name="Onuma R."/>
            <person name="Era A."/>
            <person name="Ohbayashi R."/>
            <person name="Uzuka A."/>
            <person name="Nozaki H."/>
            <person name="Yoshikawa H."/>
            <person name="Miyagishima S.Y."/>
        </authorList>
    </citation>
    <scope>NUCLEOTIDE SEQUENCE [LARGE SCALE GENOMIC DNA]</scope>
    <source>
        <strain evidence="2 3">NIES-2499</strain>
    </source>
</reference>
<dbReference type="AlphaFoldDB" id="A0A250WV82"/>
<accession>A0A250WV82</accession>
<protein>
    <submittedName>
        <fullName evidence="2">Uncharacterized protein</fullName>
    </submittedName>
</protein>
<evidence type="ECO:0000313" key="2">
    <source>
        <dbReference type="EMBL" id="GAX74619.1"/>
    </source>
</evidence>
<evidence type="ECO:0000256" key="1">
    <source>
        <dbReference type="SAM" id="Phobius"/>
    </source>
</evidence>
<dbReference type="EMBL" id="BEGY01000008">
    <property type="protein sequence ID" value="GAX74619.1"/>
    <property type="molecule type" value="Genomic_DNA"/>
</dbReference>
<dbReference type="Proteomes" id="UP000232323">
    <property type="component" value="Unassembled WGS sequence"/>
</dbReference>
<keyword evidence="1" id="KW-1133">Transmembrane helix</keyword>
<sequence>QDLGLVHLLYSMRLQCTLILPMSLMCNASSTSSMVLLALYLLYPLWVGHCLCNVLVLQHLYWKPDNRAVRHPVTITTSSCCNSWVNFLIQRHDLELNYV</sequence>
<keyword evidence="1" id="KW-0812">Transmembrane</keyword>
<organism evidence="2 3">
    <name type="scientific">Chlamydomonas eustigma</name>
    <dbReference type="NCBI Taxonomy" id="1157962"/>
    <lineage>
        <taxon>Eukaryota</taxon>
        <taxon>Viridiplantae</taxon>
        <taxon>Chlorophyta</taxon>
        <taxon>core chlorophytes</taxon>
        <taxon>Chlorophyceae</taxon>
        <taxon>CS clade</taxon>
        <taxon>Chlamydomonadales</taxon>
        <taxon>Chlamydomonadaceae</taxon>
        <taxon>Chlamydomonas</taxon>
    </lineage>
</organism>
<keyword evidence="1" id="KW-0472">Membrane</keyword>
<gene>
    <name evidence="2" type="ORF">CEUSTIGMA_g2067.t1</name>
</gene>